<keyword evidence="1" id="KW-1133">Transmembrane helix</keyword>
<keyword evidence="1" id="KW-0812">Transmembrane</keyword>
<protein>
    <submittedName>
        <fullName evidence="2">Uncharacterized protein</fullName>
    </submittedName>
</protein>
<keyword evidence="3" id="KW-1185">Reference proteome</keyword>
<feature type="transmembrane region" description="Helical" evidence="1">
    <location>
        <begin position="116"/>
        <end position="136"/>
    </location>
</feature>
<sequence>MSSLDELASGGLSLLESCLFGDHFNFVSAECVVSTISAVTVLREILRVNLYVDTTPVQKLRDACTKVDILRNETRTKKLCLYGKWIMSVLLIYLVMGFSIWKMLDILDGKNIVKAAIVNFARTAFTAAWSLVALFFEGKQNSRDGADQMSSLDELASGGLSLLEICLFGDHFNSVSAECAVSTISAVTVLWEIPRINIYRGHHSTTSCLKWSDFDSTRMINRVGHFTPFLVVKK</sequence>
<comment type="caution">
    <text evidence="2">The sequence shown here is derived from an EMBL/GenBank/DDBJ whole genome shotgun (WGS) entry which is preliminary data.</text>
</comment>
<accession>A0ABD1IG40</accession>
<evidence type="ECO:0000256" key="1">
    <source>
        <dbReference type="SAM" id="Phobius"/>
    </source>
</evidence>
<evidence type="ECO:0000313" key="3">
    <source>
        <dbReference type="Proteomes" id="UP001567538"/>
    </source>
</evidence>
<dbReference type="Proteomes" id="UP001567538">
    <property type="component" value="Unassembled WGS sequence"/>
</dbReference>
<dbReference type="AlphaFoldDB" id="A0ABD1IG40"/>
<gene>
    <name evidence="2" type="ORF">AAHA92_03134</name>
</gene>
<reference evidence="2 3" key="1">
    <citation type="submission" date="2024-06" db="EMBL/GenBank/DDBJ databases">
        <title>A chromosome level genome sequence of Diviner's sage (Salvia divinorum).</title>
        <authorList>
            <person name="Ford S.A."/>
            <person name="Ro D.-K."/>
            <person name="Ness R.W."/>
            <person name="Phillips M.A."/>
        </authorList>
    </citation>
    <scope>NUCLEOTIDE SEQUENCE [LARGE SCALE GENOMIC DNA]</scope>
    <source>
        <strain evidence="2">SAF-2024a</strain>
        <tissue evidence="2">Leaf</tissue>
    </source>
</reference>
<evidence type="ECO:0000313" key="2">
    <source>
        <dbReference type="EMBL" id="KAL1567681.1"/>
    </source>
</evidence>
<keyword evidence="1" id="KW-0472">Membrane</keyword>
<dbReference type="EMBL" id="JBEAFC010000002">
    <property type="protein sequence ID" value="KAL1567681.1"/>
    <property type="molecule type" value="Genomic_DNA"/>
</dbReference>
<organism evidence="2 3">
    <name type="scientific">Salvia divinorum</name>
    <name type="common">Maria pastora</name>
    <name type="synonym">Diviner's sage</name>
    <dbReference type="NCBI Taxonomy" id="28513"/>
    <lineage>
        <taxon>Eukaryota</taxon>
        <taxon>Viridiplantae</taxon>
        <taxon>Streptophyta</taxon>
        <taxon>Embryophyta</taxon>
        <taxon>Tracheophyta</taxon>
        <taxon>Spermatophyta</taxon>
        <taxon>Magnoliopsida</taxon>
        <taxon>eudicotyledons</taxon>
        <taxon>Gunneridae</taxon>
        <taxon>Pentapetalae</taxon>
        <taxon>asterids</taxon>
        <taxon>lamiids</taxon>
        <taxon>Lamiales</taxon>
        <taxon>Lamiaceae</taxon>
        <taxon>Nepetoideae</taxon>
        <taxon>Mentheae</taxon>
        <taxon>Salviinae</taxon>
        <taxon>Salvia</taxon>
        <taxon>Salvia subgen. Calosphace</taxon>
    </lineage>
</organism>
<feature type="transmembrane region" description="Helical" evidence="1">
    <location>
        <begin position="85"/>
        <end position="104"/>
    </location>
</feature>
<name>A0ABD1IG40_SALDI</name>
<proteinExistence type="predicted"/>